<organism evidence="2 3">
    <name type="scientific">SAR92 clade bacterium H455</name>
    <dbReference type="NCBI Taxonomy" id="2974818"/>
    <lineage>
        <taxon>Bacteria</taxon>
        <taxon>Pseudomonadati</taxon>
        <taxon>Pseudomonadota</taxon>
        <taxon>Gammaproteobacteria</taxon>
        <taxon>Cellvibrionales</taxon>
        <taxon>Porticoccaceae</taxon>
        <taxon>SAR92 clade</taxon>
    </lineage>
</organism>
<gene>
    <name evidence="2" type="ORF">NYF23_03245</name>
</gene>
<keyword evidence="1" id="KW-0732">Signal</keyword>
<feature type="chain" id="PRO_5046447224" evidence="1">
    <location>
        <begin position="22"/>
        <end position="206"/>
    </location>
</feature>
<accession>A0ABY5TP82</accession>
<dbReference type="Proteomes" id="UP001059934">
    <property type="component" value="Chromosome"/>
</dbReference>
<dbReference type="InterPro" id="IPR022472">
    <property type="entry name" value="VPLPA-CTERM"/>
</dbReference>
<dbReference type="NCBIfam" id="TIGR03370">
    <property type="entry name" value="VPLPA-CTERM"/>
    <property type="match status" value="1"/>
</dbReference>
<dbReference type="EMBL" id="CP103416">
    <property type="protein sequence ID" value="UVW35634.1"/>
    <property type="molecule type" value="Genomic_DNA"/>
</dbReference>
<evidence type="ECO:0000256" key="1">
    <source>
        <dbReference type="SAM" id="SignalP"/>
    </source>
</evidence>
<keyword evidence="3" id="KW-1185">Reference proteome</keyword>
<proteinExistence type="predicted"/>
<evidence type="ECO:0000313" key="2">
    <source>
        <dbReference type="EMBL" id="UVW35634.1"/>
    </source>
</evidence>
<name>A0ABY5TP82_9GAMM</name>
<reference evidence="2" key="1">
    <citation type="submission" date="2022-08" db="EMBL/GenBank/DDBJ databases">
        <title>Catabolic pathway analysis in culturable SAR92 clade bacteria reveals their overlooked roles in DMSP degradation in coastal seas.</title>
        <authorList>
            <person name="He X."/>
            <person name="Zhang X."/>
            <person name="Zhang Y."/>
        </authorList>
    </citation>
    <scope>NUCLEOTIDE SEQUENCE</scope>
    <source>
        <strain evidence="2">H455</strain>
    </source>
</reference>
<evidence type="ECO:0000313" key="3">
    <source>
        <dbReference type="Proteomes" id="UP001059934"/>
    </source>
</evidence>
<sequence>MKILLLASLFMGCFVLTPAHAGTVDLLSVWAADKGKTSGGVDENAGNAAFGDAVIDQYFPASCTTCAVTTGSIGDITSNVFWSTGTAHDQPADMANMLAFEGVVIPGLAGVKDPASFSGQTLLTTADFTGYLTVKAASFVWLFKINGDTTAGNQIQVEIGKALDGKNHDISHYVQWAVAEVPLPAAAWLFLSGLLGLAGLRKSSKR</sequence>
<protein>
    <submittedName>
        <fullName evidence="2">VPLPA-CTERM sorting domain-containing protein</fullName>
    </submittedName>
</protein>
<feature type="signal peptide" evidence="1">
    <location>
        <begin position="1"/>
        <end position="21"/>
    </location>
</feature>